<dbReference type="Pfam" id="PF09671">
    <property type="entry name" value="Spore_GerQ"/>
    <property type="match status" value="1"/>
</dbReference>
<gene>
    <name evidence="1" type="ORF">JCM21738_1770</name>
</gene>
<dbReference type="eggNOG" id="ENOG5032T03">
    <property type="taxonomic scope" value="Bacteria"/>
</dbReference>
<evidence type="ECO:0000313" key="2">
    <source>
        <dbReference type="Proteomes" id="UP000018949"/>
    </source>
</evidence>
<reference evidence="1 2" key="1">
    <citation type="submission" date="2013-12" db="EMBL/GenBank/DDBJ databases">
        <title>NBRP : Genome information of microbial organism related human and environment.</title>
        <authorList>
            <person name="Hattori M."/>
            <person name="Oshima K."/>
            <person name="Inaba H."/>
            <person name="Suda W."/>
            <person name="Sakamoto M."/>
            <person name="Iino T."/>
            <person name="Kitahara M."/>
            <person name="Oshida Y."/>
            <person name="Iida T."/>
            <person name="Kudo T."/>
            <person name="Itoh T."/>
            <person name="Ahmed I."/>
            <person name="Ohkuma M."/>
        </authorList>
    </citation>
    <scope>NUCLEOTIDE SEQUENCE [LARGE SCALE GENOMIC DNA]</scope>
    <source>
        <strain evidence="1 2">JCM 21738</strain>
    </source>
</reference>
<dbReference type="InterPro" id="IPR014099">
    <property type="entry name" value="Spore_coat_GerQ"/>
</dbReference>
<dbReference type="NCBIfam" id="TIGR02728">
    <property type="entry name" value="spore_gerQ"/>
    <property type="match status" value="1"/>
</dbReference>
<dbReference type="EMBL" id="BAUW01000015">
    <property type="protein sequence ID" value="GAE45004.1"/>
    <property type="molecule type" value="Genomic_DNA"/>
</dbReference>
<protein>
    <recommendedName>
        <fullName evidence="3">Spore coat protein GerQ</fullName>
    </recommendedName>
</protein>
<keyword evidence="2" id="KW-1185">Reference proteome</keyword>
<dbReference type="AlphaFoldDB" id="W4RN44"/>
<evidence type="ECO:0000313" key="1">
    <source>
        <dbReference type="EMBL" id="GAE45004.1"/>
    </source>
</evidence>
<comment type="caution">
    <text evidence="1">The sequence shown here is derived from an EMBL/GenBank/DDBJ whole genome shotgun (WGS) entry which is preliminary data.</text>
</comment>
<proteinExistence type="predicted"/>
<name>W4RN44_9BACI</name>
<sequence>MTQYNNPYYNYRTYPQMYQPYSGNEEQVTAQGQMGQMGYPQATPFPAQSGGAMPGVSMPGVSMPGGAMPGAGAGAQVPGMLPIEASYIENILRLNKGKLATVYATFENNTEWNAKIFQGIIEAAGRDHLILSDPQTGKRILMPMIYLDYVTFDEEIEYDYPFGGGAGLTAYPQDNNVAKRSTPKRRAPLHLYYLQSNFQTCIYYKYFTAAIISNTQAARKATPPSGVIAPRMLIFVTLKTYRLPENNTIPISISQPDQDRRALAGSFPKRTPMINIPVAWNIWYVTPVFQVSKYLGSTLPSSPCAPNAPSATARKALMAPININNFITFTS</sequence>
<accession>W4RN44</accession>
<organism evidence="1 2">
    <name type="scientific">Mesobacillus boroniphilus JCM 21738</name>
    <dbReference type="NCBI Taxonomy" id="1294265"/>
    <lineage>
        <taxon>Bacteria</taxon>
        <taxon>Bacillati</taxon>
        <taxon>Bacillota</taxon>
        <taxon>Bacilli</taxon>
        <taxon>Bacillales</taxon>
        <taxon>Bacillaceae</taxon>
        <taxon>Mesobacillus</taxon>
    </lineage>
</organism>
<dbReference type="Proteomes" id="UP000018949">
    <property type="component" value="Unassembled WGS sequence"/>
</dbReference>
<evidence type="ECO:0008006" key="3">
    <source>
        <dbReference type="Google" id="ProtNLM"/>
    </source>
</evidence>